<dbReference type="Proteomes" id="UP000275356">
    <property type="component" value="Unassembled WGS sequence"/>
</dbReference>
<keyword evidence="1" id="KW-0812">Transmembrane</keyword>
<keyword evidence="1" id="KW-1133">Transmembrane helix</keyword>
<accession>A0A3N2D9P3</accession>
<sequence length="162" mass="17623">MPVTDVSGYGAILALPAPAQPPVQYSWWVWALGIALLVLIAAWYFWVFRSTRPKVPDDDPSSYDGVRAEHLALVDEAYQRFVSGEADLRELHLDLNHAIRSFATARTGIDTSSLTVAEFTRIEHGSALATVLGEYSEPAFAAVSDAQAAAACTEAREVIGTW</sequence>
<protein>
    <recommendedName>
        <fullName evidence="4">DUF4381 domain-containing protein</fullName>
    </recommendedName>
</protein>
<evidence type="ECO:0000313" key="3">
    <source>
        <dbReference type="Proteomes" id="UP000275356"/>
    </source>
</evidence>
<reference evidence="2 3" key="1">
    <citation type="submission" date="2018-11" db="EMBL/GenBank/DDBJ databases">
        <title>Sequencing the genomes of 1000 actinobacteria strains.</title>
        <authorList>
            <person name="Klenk H.-P."/>
        </authorList>
    </citation>
    <scope>NUCLEOTIDE SEQUENCE [LARGE SCALE GENOMIC DNA]</scope>
    <source>
        <strain evidence="2 3">DSM 13521</strain>
    </source>
</reference>
<dbReference type="AlphaFoldDB" id="A0A3N2D9P3"/>
<gene>
    <name evidence="2" type="ORF">EDD28_1092</name>
</gene>
<dbReference type="OrthoDB" id="3268584at2"/>
<keyword evidence="1" id="KW-0472">Membrane</keyword>
<feature type="transmembrane region" description="Helical" evidence="1">
    <location>
        <begin position="27"/>
        <end position="46"/>
    </location>
</feature>
<keyword evidence="3" id="KW-1185">Reference proteome</keyword>
<comment type="caution">
    <text evidence="2">The sequence shown here is derived from an EMBL/GenBank/DDBJ whole genome shotgun (WGS) entry which is preliminary data.</text>
</comment>
<dbReference type="RefSeq" id="WP_123738673.1">
    <property type="nucleotide sequence ID" value="NZ_RKHQ01000001.1"/>
</dbReference>
<evidence type="ECO:0000313" key="2">
    <source>
        <dbReference type="EMBL" id="ROR96507.1"/>
    </source>
</evidence>
<dbReference type="EMBL" id="RKHQ01000001">
    <property type="protein sequence ID" value="ROR96507.1"/>
    <property type="molecule type" value="Genomic_DNA"/>
</dbReference>
<evidence type="ECO:0008006" key="4">
    <source>
        <dbReference type="Google" id="ProtNLM"/>
    </source>
</evidence>
<organism evidence="2 3">
    <name type="scientific">Salana multivorans</name>
    <dbReference type="NCBI Taxonomy" id="120377"/>
    <lineage>
        <taxon>Bacteria</taxon>
        <taxon>Bacillati</taxon>
        <taxon>Actinomycetota</taxon>
        <taxon>Actinomycetes</taxon>
        <taxon>Micrococcales</taxon>
        <taxon>Beutenbergiaceae</taxon>
        <taxon>Salana</taxon>
    </lineage>
</organism>
<proteinExistence type="predicted"/>
<name>A0A3N2D9P3_9MICO</name>
<evidence type="ECO:0000256" key="1">
    <source>
        <dbReference type="SAM" id="Phobius"/>
    </source>
</evidence>